<sequence length="172" mass="18543">MAHVTIFPISAAGMWGDDDAQLEVGDLPAPHSVFLGRIVLAFEDNDQTAAVTATMTMPANYTATDPRMDIHFFTESDATNDLVMEAFVEAYTPNTDNEDLETTSGWDTLNSGTISVNPYAAGDPLVLSITLSNDDGAVAGDLVRFGIRRETDAPDDISGDVYVTAIEFWDNT</sequence>
<organism evidence="1">
    <name type="scientific">marine sediment metagenome</name>
    <dbReference type="NCBI Taxonomy" id="412755"/>
    <lineage>
        <taxon>unclassified sequences</taxon>
        <taxon>metagenomes</taxon>
        <taxon>ecological metagenomes</taxon>
    </lineage>
</organism>
<evidence type="ECO:0000313" key="1">
    <source>
        <dbReference type="EMBL" id="KKM87087.1"/>
    </source>
</evidence>
<reference evidence="1" key="1">
    <citation type="journal article" date="2015" name="Nature">
        <title>Complex archaea that bridge the gap between prokaryotes and eukaryotes.</title>
        <authorList>
            <person name="Spang A."/>
            <person name="Saw J.H."/>
            <person name="Jorgensen S.L."/>
            <person name="Zaremba-Niedzwiedzka K."/>
            <person name="Martijn J."/>
            <person name="Lind A.E."/>
            <person name="van Eijk R."/>
            <person name="Schleper C."/>
            <person name="Guy L."/>
            <person name="Ettema T.J."/>
        </authorList>
    </citation>
    <scope>NUCLEOTIDE SEQUENCE</scope>
</reference>
<accession>A0A0F9P0N7</accession>
<gene>
    <name evidence="1" type="ORF">LCGC14_1272440</name>
</gene>
<protein>
    <submittedName>
        <fullName evidence="1">Uncharacterized protein</fullName>
    </submittedName>
</protein>
<name>A0A0F9P0N7_9ZZZZ</name>
<dbReference type="AlphaFoldDB" id="A0A0F9P0N7"/>
<proteinExistence type="predicted"/>
<dbReference type="EMBL" id="LAZR01007154">
    <property type="protein sequence ID" value="KKM87087.1"/>
    <property type="molecule type" value="Genomic_DNA"/>
</dbReference>
<comment type="caution">
    <text evidence="1">The sequence shown here is derived from an EMBL/GenBank/DDBJ whole genome shotgun (WGS) entry which is preliminary data.</text>
</comment>